<accession>A0AA40SQE1</accession>
<keyword evidence="3" id="KW-1003">Cell membrane</keyword>
<dbReference type="SUPFAM" id="SSF103473">
    <property type="entry name" value="MFS general substrate transporter"/>
    <property type="match status" value="1"/>
</dbReference>
<organism evidence="9 10">
    <name type="scientific">Microbacterium invictum</name>
    <dbReference type="NCBI Taxonomy" id="515415"/>
    <lineage>
        <taxon>Bacteria</taxon>
        <taxon>Bacillati</taxon>
        <taxon>Actinomycetota</taxon>
        <taxon>Actinomycetes</taxon>
        <taxon>Micrococcales</taxon>
        <taxon>Microbacteriaceae</taxon>
        <taxon>Microbacterium</taxon>
    </lineage>
</organism>
<keyword evidence="2" id="KW-0813">Transport</keyword>
<evidence type="ECO:0000256" key="3">
    <source>
        <dbReference type="ARBA" id="ARBA00022475"/>
    </source>
</evidence>
<dbReference type="PROSITE" id="PS50850">
    <property type="entry name" value="MFS"/>
    <property type="match status" value="1"/>
</dbReference>
<dbReference type="RefSeq" id="WP_241740168.1">
    <property type="nucleotide sequence ID" value="NZ_BAABCO010000004.1"/>
</dbReference>
<protein>
    <submittedName>
        <fullName evidence="9">MFS family permease</fullName>
    </submittedName>
</protein>
<dbReference type="Proteomes" id="UP000549113">
    <property type="component" value="Unassembled WGS sequence"/>
</dbReference>
<comment type="subcellular location">
    <subcellularLocation>
        <location evidence="1">Cell membrane</location>
        <topology evidence="1">Multi-pass membrane protein</topology>
    </subcellularLocation>
</comment>
<gene>
    <name evidence="9" type="ORF">BKA10_002262</name>
</gene>
<feature type="transmembrane region" description="Helical" evidence="7">
    <location>
        <begin position="107"/>
        <end position="128"/>
    </location>
</feature>
<evidence type="ECO:0000256" key="1">
    <source>
        <dbReference type="ARBA" id="ARBA00004651"/>
    </source>
</evidence>
<evidence type="ECO:0000256" key="6">
    <source>
        <dbReference type="ARBA" id="ARBA00023136"/>
    </source>
</evidence>
<feature type="transmembrane region" description="Helical" evidence="7">
    <location>
        <begin position="298"/>
        <end position="318"/>
    </location>
</feature>
<evidence type="ECO:0000313" key="9">
    <source>
        <dbReference type="EMBL" id="MBB4140468.1"/>
    </source>
</evidence>
<dbReference type="InterPro" id="IPR020846">
    <property type="entry name" value="MFS_dom"/>
</dbReference>
<dbReference type="InterPro" id="IPR050171">
    <property type="entry name" value="MFS_Transporters"/>
</dbReference>
<sequence length="420" mass="43393">MTAGSVDPGTRQMLWRFAPMIYGPTLLFGLGEGALLPLLPVIAASLGADIAQAALIASALVVARLIGNLPAGWLVARIGERYTMAIAGLLALAGACGVLVAPNVGVLAVSVFGIGLCASAFGLARHAFMTTRVPLAYRARALSVLGGSFRLGMFTGPFVAAAVLAIWHDERAVTWFFIACLVALVVLVLVGRDPEDELAAEGHALHRSGRAAAAERAAVPPAGVFRTMWHHRGVLARLGVSAATLSAMRQARVYLLPLWGVSLQLDAGVIALIVGLTGALEFALFYSSGQIMDRWGRLWACLPSMLIMGSAFFGLAFTHDVPNATGWFIAGAVLVGVGNGLSAGISMTLGADVAPRPEPAAFLGSWRTLTDAGGAAAPLLIAGLSAAVSLPFATAVIGVVGLVGALGFWRYVPRYVPHAG</sequence>
<feature type="transmembrane region" description="Helical" evidence="7">
    <location>
        <begin position="267"/>
        <end position="286"/>
    </location>
</feature>
<feature type="transmembrane region" description="Helical" evidence="7">
    <location>
        <begin position="149"/>
        <end position="167"/>
    </location>
</feature>
<feature type="transmembrane region" description="Helical" evidence="7">
    <location>
        <begin position="50"/>
        <end position="75"/>
    </location>
</feature>
<dbReference type="InterPro" id="IPR011701">
    <property type="entry name" value="MFS"/>
</dbReference>
<evidence type="ECO:0000256" key="4">
    <source>
        <dbReference type="ARBA" id="ARBA00022692"/>
    </source>
</evidence>
<evidence type="ECO:0000256" key="2">
    <source>
        <dbReference type="ARBA" id="ARBA00022448"/>
    </source>
</evidence>
<dbReference type="GO" id="GO:0022857">
    <property type="term" value="F:transmembrane transporter activity"/>
    <property type="evidence" value="ECO:0007669"/>
    <property type="project" value="InterPro"/>
</dbReference>
<feature type="transmembrane region" description="Helical" evidence="7">
    <location>
        <begin position="324"/>
        <end position="347"/>
    </location>
</feature>
<feature type="transmembrane region" description="Helical" evidence="7">
    <location>
        <begin position="21"/>
        <end position="44"/>
    </location>
</feature>
<evidence type="ECO:0000256" key="7">
    <source>
        <dbReference type="SAM" id="Phobius"/>
    </source>
</evidence>
<keyword evidence="4 7" id="KW-0812">Transmembrane</keyword>
<dbReference type="PANTHER" id="PTHR23517:SF3">
    <property type="entry name" value="INTEGRAL MEMBRANE TRANSPORT PROTEIN"/>
    <property type="match status" value="1"/>
</dbReference>
<dbReference type="EMBL" id="JACIFH010000001">
    <property type="protein sequence ID" value="MBB4140468.1"/>
    <property type="molecule type" value="Genomic_DNA"/>
</dbReference>
<dbReference type="PANTHER" id="PTHR23517">
    <property type="entry name" value="RESISTANCE PROTEIN MDTM, PUTATIVE-RELATED-RELATED"/>
    <property type="match status" value="1"/>
</dbReference>
<feature type="domain" description="Major facilitator superfamily (MFS) profile" evidence="8">
    <location>
        <begin position="17"/>
        <end position="416"/>
    </location>
</feature>
<feature type="transmembrane region" description="Helical" evidence="7">
    <location>
        <begin position="173"/>
        <end position="190"/>
    </location>
</feature>
<dbReference type="Gene3D" id="1.20.1250.20">
    <property type="entry name" value="MFS general substrate transporter like domains"/>
    <property type="match status" value="2"/>
</dbReference>
<dbReference type="InterPro" id="IPR036259">
    <property type="entry name" value="MFS_trans_sf"/>
</dbReference>
<feature type="transmembrane region" description="Helical" evidence="7">
    <location>
        <begin position="82"/>
        <end position="101"/>
    </location>
</feature>
<dbReference type="InterPro" id="IPR001958">
    <property type="entry name" value="Tet-R_TetA/multi-R_MdtG-like"/>
</dbReference>
<name>A0AA40SQE1_9MICO</name>
<evidence type="ECO:0000256" key="5">
    <source>
        <dbReference type="ARBA" id="ARBA00022989"/>
    </source>
</evidence>
<keyword evidence="6 7" id="KW-0472">Membrane</keyword>
<keyword evidence="10" id="KW-1185">Reference proteome</keyword>
<reference evidence="9 10" key="1">
    <citation type="submission" date="2020-08" db="EMBL/GenBank/DDBJ databases">
        <title>Sequencing the genomes of 1000 actinobacteria strains.</title>
        <authorList>
            <person name="Klenk H.-P."/>
        </authorList>
    </citation>
    <scope>NUCLEOTIDE SEQUENCE [LARGE SCALE GENOMIC DNA]</scope>
    <source>
        <strain evidence="9 10">DSM 19600</strain>
    </source>
</reference>
<comment type="caution">
    <text evidence="9">The sequence shown here is derived from an EMBL/GenBank/DDBJ whole genome shotgun (WGS) entry which is preliminary data.</text>
</comment>
<dbReference type="AlphaFoldDB" id="A0AA40SQE1"/>
<evidence type="ECO:0000259" key="8">
    <source>
        <dbReference type="PROSITE" id="PS50850"/>
    </source>
</evidence>
<dbReference type="GO" id="GO:0005886">
    <property type="term" value="C:plasma membrane"/>
    <property type="evidence" value="ECO:0007669"/>
    <property type="project" value="UniProtKB-SubCell"/>
</dbReference>
<evidence type="ECO:0000313" key="10">
    <source>
        <dbReference type="Proteomes" id="UP000549113"/>
    </source>
</evidence>
<proteinExistence type="predicted"/>
<keyword evidence="5 7" id="KW-1133">Transmembrane helix</keyword>
<dbReference type="PRINTS" id="PR01035">
    <property type="entry name" value="TCRTETA"/>
</dbReference>
<dbReference type="Pfam" id="PF07690">
    <property type="entry name" value="MFS_1"/>
    <property type="match status" value="1"/>
</dbReference>
<feature type="transmembrane region" description="Helical" evidence="7">
    <location>
        <begin position="392"/>
        <end position="412"/>
    </location>
</feature>